<evidence type="ECO:0000313" key="3">
    <source>
        <dbReference type="Proteomes" id="UP000039865"/>
    </source>
</evidence>
<sequence length="522" mass="62897">MNFEQLKYNDFVLLVTQHIVQKQFNQHKSRKNQTNAEQTLNNQPPSANSQNKGRNITVLTNVPTPLEKYLKPYFKNSRQIKKSPFKGSKEKLKLEIEKLPPLIKLIQVAEYKTKFEEHNEALDLIQQFISRDHLQNLCEWMTNEVQQQRKYQHQPVQGIFNFMKLFGLYLYFQQQRNHGDQQLFDKEYKLAMEEIMQVKDQFEDMGIYFENRFRFIQLRHYVIYREISRKDCSFTLFMEEQKKEIEKVEQQIDKNEEFFKLTFCTVQLDDSVYYAKRFLAAIENPNIMMKVKDSQAINDKEQVKELIKENMIEIQNTLSGIVNRSVYVYLDQRFVIVRKLAKCDPHSFQKELRDIFMMRFNLGKYFEKVSDFAYPYFMNVREMAHIMKYYNMERLPIFYAEKCKLLDKNRVPAFLKRKIIADFGQKFGLGLSVPMQVKLTGKRQADLFLEDEQQYELRQRKKIDDTKFEDIFKSNQQQEYFQLNQLAFDNEPIIDSEEKVDNEDGLIKTQNLQRQFEDKKTQ</sequence>
<accession>A0A078A9I3</accession>
<feature type="compositionally biased region" description="Polar residues" evidence="1">
    <location>
        <begin position="32"/>
        <end position="54"/>
    </location>
</feature>
<organism evidence="2 3">
    <name type="scientific">Stylonychia lemnae</name>
    <name type="common">Ciliate</name>
    <dbReference type="NCBI Taxonomy" id="5949"/>
    <lineage>
        <taxon>Eukaryota</taxon>
        <taxon>Sar</taxon>
        <taxon>Alveolata</taxon>
        <taxon>Ciliophora</taxon>
        <taxon>Intramacronucleata</taxon>
        <taxon>Spirotrichea</taxon>
        <taxon>Stichotrichia</taxon>
        <taxon>Sporadotrichida</taxon>
        <taxon>Oxytrichidae</taxon>
        <taxon>Stylonychinae</taxon>
        <taxon>Stylonychia</taxon>
    </lineage>
</organism>
<proteinExistence type="predicted"/>
<gene>
    <name evidence="2" type="primary">Contig17235.g18351</name>
    <name evidence="2" type="ORF">STYLEM_7905</name>
</gene>
<dbReference type="EMBL" id="CCKQ01007537">
    <property type="protein sequence ID" value="CDW78920.1"/>
    <property type="molecule type" value="Genomic_DNA"/>
</dbReference>
<evidence type="ECO:0000313" key="2">
    <source>
        <dbReference type="EMBL" id="CDW78920.1"/>
    </source>
</evidence>
<reference evidence="2 3" key="1">
    <citation type="submission" date="2014-06" db="EMBL/GenBank/DDBJ databases">
        <authorList>
            <person name="Swart Estienne"/>
        </authorList>
    </citation>
    <scope>NUCLEOTIDE SEQUENCE [LARGE SCALE GENOMIC DNA]</scope>
    <source>
        <strain evidence="2 3">130c</strain>
    </source>
</reference>
<feature type="region of interest" description="Disordered" evidence="1">
    <location>
        <begin position="25"/>
        <end position="54"/>
    </location>
</feature>
<dbReference type="InParanoid" id="A0A078A9I3"/>
<evidence type="ECO:0000256" key="1">
    <source>
        <dbReference type="SAM" id="MobiDB-lite"/>
    </source>
</evidence>
<dbReference type="AlphaFoldDB" id="A0A078A9I3"/>
<keyword evidence="3" id="KW-1185">Reference proteome</keyword>
<protein>
    <submittedName>
        <fullName evidence="2">Uncharacterized protein</fullName>
    </submittedName>
</protein>
<dbReference type="Proteomes" id="UP000039865">
    <property type="component" value="Unassembled WGS sequence"/>
</dbReference>
<name>A0A078A9I3_STYLE</name>